<protein>
    <submittedName>
        <fullName evidence="1">Uncharacterized protein</fullName>
    </submittedName>
</protein>
<reference evidence="1 2" key="1">
    <citation type="journal article" date="2019" name="Nat. Ecol. Evol.">
        <title>Megaphylogeny resolves global patterns of mushroom evolution.</title>
        <authorList>
            <person name="Varga T."/>
            <person name="Krizsan K."/>
            <person name="Foldi C."/>
            <person name="Dima B."/>
            <person name="Sanchez-Garcia M."/>
            <person name="Sanchez-Ramirez S."/>
            <person name="Szollosi G.J."/>
            <person name="Szarkandi J.G."/>
            <person name="Papp V."/>
            <person name="Albert L."/>
            <person name="Andreopoulos W."/>
            <person name="Angelini C."/>
            <person name="Antonin V."/>
            <person name="Barry K.W."/>
            <person name="Bougher N.L."/>
            <person name="Buchanan P."/>
            <person name="Buyck B."/>
            <person name="Bense V."/>
            <person name="Catcheside P."/>
            <person name="Chovatia M."/>
            <person name="Cooper J."/>
            <person name="Damon W."/>
            <person name="Desjardin D."/>
            <person name="Finy P."/>
            <person name="Geml J."/>
            <person name="Haridas S."/>
            <person name="Hughes K."/>
            <person name="Justo A."/>
            <person name="Karasinski D."/>
            <person name="Kautmanova I."/>
            <person name="Kiss B."/>
            <person name="Kocsube S."/>
            <person name="Kotiranta H."/>
            <person name="LaButti K.M."/>
            <person name="Lechner B.E."/>
            <person name="Liimatainen K."/>
            <person name="Lipzen A."/>
            <person name="Lukacs Z."/>
            <person name="Mihaltcheva S."/>
            <person name="Morgado L.N."/>
            <person name="Niskanen T."/>
            <person name="Noordeloos M.E."/>
            <person name="Ohm R.A."/>
            <person name="Ortiz-Santana B."/>
            <person name="Ovrebo C."/>
            <person name="Racz N."/>
            <person name="Riley R."/>
            <person name="Savchenko A."/>
            <person name="Shiryaev A."/>
            <person name="Soop K."/>
            <person name="Spirin V."/>
            <person name="Szebenyi C."/>
            <person name="Tomsovsky M."/>
            <person name="Tulloss R.E."/>
            <person name="Uehling J."/>
            <person name="Grigoriev I.V."/>
            <person name="Vagvolgyi C."/>
            <person name="Papp T."/>
            <person name="Martin F.M."/>
            <person name="Miettinen O."/>
            <person name="Hibbett D.S."/>
            <person name="Nagy L.G."/>
        </authorList>
    </citation>
    <scope>NUCLEOTIDE SEQUENCE [LARGE SCALE GENOMIC DNA]</scope>
    <source>
        <strain evidence="1 2">NL-1719</strain>
    </source>
</reference>
<dbReference type="Proteomes" id="UP000308600">
    <property type="component" value="Unassembled WGS sequence"/>
</dbReference>
<name>A0ACD3A515_9AGAR</name>
<sequence length="287" mass="32043">MATYLNCTITSYLFDGLIGMMFWGVTCGQVYMYFDQSSSDRLLLKVTIAFLFVLNTLNSALVDHFVYFHLIMDFGNPLTLWSTPVSKLALAVIRPVFACTMQAVFAHRVHILSNKNIILTAWIVVLSFAGFAFSMWAAITDGMQLVPEYSYISNYLAIAFTILADFSITIALCYLLHKSRTGFRRTTSIIRVLMMYTVNTGAIMFLNSSTLLAVMDDMDVALVNNNLCVAEVFYGIRFIGNGMYLSSYLAGLNAREGLRDQFNEPVSVRSQLGLPMAFAPQSTSPQP</sequence>
<dbReference type="EMBL" id="ML208863">
    <property type="protein sequence ID" value="TFK59932.1"/>
    <property type="molecule type" value="Genomic_DNA"/>
</dbReference>
<organism evidence="1 2">
    <name type="scientific">Pluteus cervinus</name>
    <dbReference type="NCBI Taxonomy" id="181527"/>
    <lineage>
        <taxon>Eukaryota</taxon>
        <taxon>Fungi</taxon>
        <taxon>Dikarya</taxon>
        <taxon>Basidiomycota</taxon>
        <taxon>Agaricomycotina</taxon>
        <taxon>Agaricomycetes</taxon>
        <taxon>Agaricomycetidae</taxon>
        <taxon>Agaricales</taxon>
        <taxon>Pluteineae</taxon>
        <taxon>Pluteaceae</taxon>
        <taxon>Pluteus</taxon>
    </lineage>
</organism>
<keyword evidence="2" id="KW-1185">Reference proteome</keyword>
<gene>
    <name evidence="1" type="ORF">BDN72DRAFT_567569</name>
</gene>
<proteinExistence type="predicted"/>
<evidence type="ECO:0000313" key="1">
    <source>
        <dbReference type="EMBL" id="TFK59932.1"/>
    </source>
</evidence>
<evidence type="ECO:0000313" key="2">
    <source>
        <dbReference type="Proteomes" id="UP000308600"/>
    </source>
</evidence>
<accession>A0ACD3A515</accession>